<gene>
    <name evidence="1" type="ORF">MGWOODY_Smn3538</name>
</gene>
<dbReference type="AlphaFoldDB" id="A0A160THP3"/>
<evidence type="ECO:0000313" key="1">
    <source>
        <dbReference type="EMBL" id="CUS43167.1"/>
    </source>
</evidence>
<proteinExistence type="predicted"/>
<dbReference type="EMBL" id="CZQE01000016">
    <property type="protein sequence ID" value="CUS43167.1"/>
    <property type="molecule type" value="Genomic_DNA"/>
</dbReference>
<accession>A0A160THP3</accession>
<sequence length="125" mass="14096">MELLPDNTTDFIRNHDFGQSFNGQHQAGLPEIGAWEGTRYQFLDRSLQKQWAAVYAQLKVFNAALVSGTGPVGAGPLFSAHPDHSDRDNPEPWVQKHIDTLNMESGRLSKAVDAFEKYSRNRLRL</sequence>
<reference evidence="1" key="1">
    <citation type="submission" date="2015-10" db="EMBL/GenBank/DDBJ databases">
        <authorList>
            <person name="Gilbert D.G."/>
        </authorList>
    </citation>
    <scope>NUCLEOTIDE SEQUENCE</scope>
</reference>
<name>A0A160THP3_9ZZZZ</name>
<protein>
    <submittedName>
        <fullName evidence="1">Uncharacterized protein</fullName>
    </submittedName>
</protein>
<organism evidence="1">
    <name type="scientific">hydrothermal vent metagenome</name>
    <dbReference type="NCBI Taxonomy" id="652676"/>
    <lineage>
        <taxon>unclassified sequences</taxon>
        <taxon>metagenomes</taxon>
        <taxon>ecological metagenomes</taxon>
    </lineage>
</organism>